<dbReference type="InterPro" id="IPR000571">
    <property type="entry name" value="Znf_CCCH"/>
</dbReference>
<accession>A0A9P6X8P4</accession>
<feature type="zinc finger region" description="C3H1-type" evidence="4">
    <location>
        <begin position="127"/>
        <end position="155"/>
    </location>
</feature>
<keyword evidence="7" id="KW-1185">Reference proteome</keyword>
<dbReference type="InterPro" id="IPR036855">
    <property type="entry name" value="Znf_CCCH_sf"/>
</dbReference>
<evidence type="ECO:0000313" key="6">
    <source>
        <dbReference type="EMBL" id="KAG1307813.1"/>
    </source>
</evidence>
<protein>
    <recommendedName>
        <fullName evidence="5">C3H1-type domain-containing protein</fullName>
    </recommendedName>
</protein>
<dbReference type="EMBL" id="JAANQT010000878">
    <property type="protein sequence ID" value="KAG1307813.1"/>
    <property type="molecule type" value="Genomic_DNA"/>
</dbReference>
<evidence type="ECO:0000313" key="7">
    <source>
        <dbReference type="Proteomes" id="UP000716291"/>
    </source>
</evidence>
<proteinExistence type="predicted"/>
<name>A0A9P6X8P4_RHIOR</name>
<evidence type="ECO:0000256" key="1">
    <source>
        <dbReference type="ARBA" id="ARBA00022723"/>
    </source>
</evidence>
<dbReference type="AlphaFoldDB" id="A0A9P6X8P4"/>
<dbReference type="Pfam" id="PF18345">
    <property type="entry name" value="zf_CCCH_4"/>
    <property type="match status" value="1"/>
</dbReference>
<evidence type="ECO:0000256" key="4">
    <source>
        <dbReference type="PROSITE-ProRule" id="PRU00723"/>
    </source>
</evidence>
<evidence type="ECO:0000259" key="5">
    <source>
        <dbReference type="PROSITE" id="PS50103"/>
    </source>
</evidence>
<dbReference type="GO" id="GO:0008270">
    <property type="term" value="F:zinc ion binding"/>
    <property type="evidence" value="ECO:0007669"/>
    <property type="project" value="UniProtKB-KW"/>
</dbReference>
<reference evidence="6" key="1">
    <citation type="journal article" date="2020" name="Microb. Genom.">
        <title>Genetic diversity of clinical and environmental Mucorales isolates obtained from an investigation of mucormycosis cases among solid organ transplant recipients.</title>
        <authorList>
            <person name="Nguyen M.H."/>
            <person name="Kaul D."/>
            <person name="Muto C."/>
            <person name="Cheng S.J."/>
            <person name="Richter R.A."/>
            <person name="Bruno V.M."/>
            <person name="Liu G."/>
            <person name="Beyhan S."/>
            <person name="Sundermann A.J."/>
            <person name="Mounaud S."/>
            <person name="Pasculle A.W."/>
            <person name="Nierman W.C."/>
            <person name="Driscoll E."/>
            <person name="Cumbie R."/>
            <person name="Clancy C.J."/>
            <person name="Dupont C.L."/>
        </authorList>
    </citation>
    <scope>NUCLEOTIDE SEQUENCE</scope>
    <source>
        <strain evidence="6">GL11</strain>
    </source>
</reference>
<sequence>MEIICEITGQVRHRRKLTRQLFFIDIQPIDGSQKSQIYFRSDDKSQTDFEVQGSYKACKPGQVIQVQVGQPLDPSEQQNKDYKVWQSNQPVKVIKMYTGDLPFVQDRPLATTKEKTDIRQRDGAFLAKSTILCKFWVNKNVCIKGDACPFLHPSGKELEEQRQAWITERTENRLKATHDPNDPHTSKKPHALRALVFAAWIQKTFEQELAHPGIVLDIAAGKGEVSMFLSRGFGVPSVVIEPQERKRTNSWFVRLRRLMYRFESGSLERPNWENQQITIDFEHWPYSVEPQYMYTYFDNSFLKEHQELVSGASLLIGLHPDQATIPIVDMAIRLRKPFAVIPCCVFSQENQSRKLKSGEVVMTTEQLIQYICEKNVPSGEVKTDYLAFEGKNRVVYWKP</sequence>
<comment type="caution">
    <text evidence="6">The sequence shown here is derived from an EMBL/GenBank/DDBJ whole genome shotgun (WGS) entry which is preliminary data.</text>
</comment>
<keyword evidence="3 4" id="KW-0862">Zinc</keyword>
<dbReference type="OrthoDB" id="7459479at2759"/>
<dbReference type="Gene3D" id="4.10.1000.10">
    <property type="entry name" value="Zinc finger, CCCH-type"/>
    <property type="match status" value="1"/>
</dbReference>
<organism evidence="6 7">
    <name type="scientific">Rhizopus oryzae</name>
    <name type="common">Mucormycosis agent</name>
    <name type="synonym">Rhizopus arrhizus var. delemar</name>
    <dbReference type="NCBI Taxonomy" id="64495"/>
    <lineage>
        <taxon>Eukaryota</taxon>
        <taxon>Fungi</taxon>
        <taxon>Fungi incertae sedis</taxon>
        <taxon>Mucoromycota</taxon>
        <taxon>Mucoromycotina</taxon>
        <taxon>Mucoromycetes</taxon>
        <taxon>Mucorales</taxon>
        <taxon>Mucorineae</taxon>
        <taxon>Rhizopodaceae</taxon>
        <taxon>Rhizopus</taxon>
    </lineage>
</organism>
<dbReference type="SUPFAM" id="SSF90229">
    <property type="entry name" value="CCCH zinc finger"/>
    <property type="match status" value="1"/>
</dbReference>
<evidence type="ECO:0000256" key="2">
    <source>
        <dbReference type="ARBA" id="ARBA00022771"/>
    </source>
</evidence>
<dbReference type="Proteomes" id="UP000716291">
    <property type="component" value="Unassembled WGS sequence"/>
</dbReference>
<dbReference type="PROSITE" id="PS50103">
    <property type="entry name" value="ZF_C3H1"/>
    <property type="match status" value="1"/>
</dbReference>
<gene>
    <name evidence="6" type="ORF">G6F64_006515</name>
</gene>
<keyword evidence="1 4" id="KW-0479">Metal-binding</keyword>
<evidence type="ECO:0000256" key="3">
    <source>
        <dbReference type="ARBA" id="ARBA00022833"/>
    </source>
</evidence>
<dbReference type="PANTHER" id="PTHR36971:SF3">
    <property type="entry name" value="C3H1-TYPE DOMAIN-CONTAINING PROTEIN"/>
    <property type="match status" value="1"/>
</dbReference>
<dbReference type="PANTHER" id="PTHR36971">
    <property type="entry name" value="UNNAMED PRODUCT"/>
    <property type="match status" value="1"/>
</dbReference>
<keyword evidence="2 4" id="KW-0863">Zinc-finger</keyword>
<feature type="domain" description="C3H1-type" evidence="5">
    <location>
        <begin position="127"/>
        <end position="155"/>
    </location>
</feature>